<feature type="transmembrane region" description="Helical" evidence="4">
    <location>
        <begin position="314"/>
        <end position="333"/>
    </location>
</feature>
<dbReference type="InterPro" id="IPR020846">
    <property type="entry name" value="MFS_dom"/>
</dbReference>
<dbReference type="EMBL" id="JANBUH010000115">
    <property type="protein sequence ID" value="KAJ2754452.1"/>
    <property type="molecule type" value="Genomic_DNA"/>
</dbReference>
<evidence type="ECO:0000256" key="4">
    <source>
        <dbReference type="SAM" id="Phobius"/>
    </source>
</evidence>
<feature type="transmembrane region" description="Helical" evidence="4">
    <location>
        <begin position="205"/>
        <end position="225"/>
    </location>
</feature>
<feature type="transmembrane region" description="Helical" evidence="4">
    <location>
        <begin position="246"/>
        <end position="263"/>
    </location>
</feature>
<evidence type="ECO:0000256" key="3">
    <source>
        <dbReference type="SAM" id="MobiDB-lite"/>
    </source>
</evidence>
<evidence type="ECO:0000256" key="2">
    <source>
        <dbReference type="ARBA" id="ARBA00006727"/>
    </source>
</evidence>
<evidence type="ECO:0000313" key="6">
    <source>
        <dbReference type="EMBL" id="KAJ2754452.1"/>
    </source>
</evidence>
<dbReference type="InterPro" id="IPR036259">
    <property type="entry name" value="MFS_trans_sf"/>
</dbReference>
<feature type="transmembrane region" description="Helical" evidence="4">
    <location>
        <begin position="339"/>
        <end position="361"/>
    </location>
</feature>
<feature type="transmembrane region" description="Helical" evidence="4">
    <location>
        <begin position="173"/>
        <end position="193"/>
    </location>
</feature>
<evidence type="ECO:0000313" key="7">
    <source>
        <dbReference type="Proteomes" id="UP001140011"/>
    </source>
</evidence>
<feature type="transmembrane region" description="Helical" evidence="4">
    <location>
        <begin position="116"/>
        <end position="134"/>
    </location>
</feature>
<dbReference type="Pfam" id="PF07690">
    <property type="entry name" value="MFS_1"/>
    <property type="match status" value="1"/>
</dbReference>
<dbReference type="InterPro" id="IPR011701">
    <property type="entry name" value="MFS"/>
</dbReference>
<feature type="transmembrane region" description="Helical" evidence="4">
    <location>
        <begin position="373"/>
        <end position="396"/>
    </location>
</feature>
<feature type="region of interest" description="Disordered" evidence="3">
    <location>
        <begin position="1"/>
        <end position="22"/>
    </location>
</feature>
<dbReference type="PROSITE" id="PS50850">
    <property type="entry name" value="MFS"/>
    <property type="match status" value="1"/>
</dbReference>
<comment type="similarity">
    <text evidence="2">Belongs to the major facilitator superfamily. Monocarboxylate porter (TC 2.A.1.13) family.</text>
</comment>
<proteinExistence type="inferred from homology"/>
<name>A0A9W8GXA5_9FUNG</name>
<feature type="domain" description="Major facilitator superfamily (MFS) profile" evidence="5">
    <location>
        <begin position="48"/>
        <end position="431"/>
    </location>
</feature>
<dbReference type="GO" id="GO:0022857">
    <property type="term" value="F:transmembrane transporter activity"/>
    <property type="evidence" value="ECO:0007669"/>
    <property type="project" value="InterPro"/>
</dbReference>
<feature type="transmembrane region" description="Helical" evidence="4">
    <location>
        <begin position="87"/>
        <end position="109"/>
    </location>
</feature>
<feature type="transmembrane region" description="Helical" evidence="4">
    <location>
        <begin position="140"/>
        <end position="161"/>
    </location>
</feature>
<dbReference type="Gene3D" id="1.20.1250.20">
    <property type="entry name" value="MFS general substrate transporter like domains"/>
    <property type="match status" value="2"/>
</dbReference>
<dbReference type="CDD" id="cd17352">
    <property type="entry name" value="MFS_MCT_SLC16"/>
    <property type="match status" value="1"/>
</dbReference>
<gene>
    <name evidence="6" type="ORF">GGI19_002382</name>
</gene>
<dbReference type="OrthoDB" id="2213137at2759"/>
<keyword evidence="7" id="KW-1185">Reference proteome</keyword>
<feature type="transmembrane region" description="Helical" evidence="4">
    <location>
        <begin position="283"/>
        <end position="302"/>
    </location>
</feature>
<evidence type="ECO:0000256" key="1">
    <source>
        <dbReference type="ARBA" id="ARBA00004141"/>
    </source>
</evidence>
<keyword evidence="4" id="KW-0812">Transmembrane</keyword>
<keyword evidence="4" id="KW-1133">Transmembrane helix</keyword>
<keyword evidence="4" id="KW-0472">Membrane</keyword>
<accession>A0A9W8GXA5</accession>
<evidence type="ECO:0000259" key="5">
    <source>
        <dbReference type="PROSITE" id="PS50850"/>
    </source>
</evidence>
<dbReference type="PANTHER" id="PTHR11360">
    <property type="entry name" value="MONOCARBOXYLATE TRANSPORTER"/>
    <property type="match status" value="1"/>
</dbReference>
<reference evidence="6" key="1">
    <citation type="submission" date="2022-07" db="EMBL/GenBank/DDBJ databases">
        <title>Phylogenomic reconstructions and comparative analyses of Kickxellomycotina fungi.</title>
        <authorList>
            <person name="Reynolds N.K."/>
            <person name="Stajich J.E."/>
            <person name="Barry K."/>
            <person name="Grigoriev I.V."/>
            <person name="Crous P."/>
            <person name="Smith M.E."/>
        </authorList>
    </citation>
    <scope>NUCLEOTIDE SEQUENCE</scope>
    <source>
        <strain evidence="6">BCRC 34297</strain>
    </source>
</reference>
<organism evidence="6 7">
    <name type="scientific">Coemansia pectinata</name>
    <dbReference type="NCBI Taxonomy" id="1052879"/>
    <lineage>
        <taxon>Eukaryota</taxon>
        <taxon>Fungi</taxon>
        <taxon>Fungi incertae sedis</taxon>
        <taxon>Zoopagomycota</taxon>
        <taxon>Kickxellomycotina</taxon>
        <taxon>Kickxellomycetes</taxon>
        <taxon>Kickxellales</taxon>
        <taxon>Kickxellaceae</taxon>
        <taxon>Coemansia</taxon>
    </lineage>
</organism>
<dbReference type="AlphaFoldDB" id="A0A9W8GXA5"/>
<dbReference type="PANTHER" id="PTHR11360:SF284">
    <property type="entry name" value="EG:103B4.3 PROTEIN-RELATED"/>
    <property type="match status" value="1"/>
</dbReference>
<feature type="transmembrane region" description="Helical" evidence="4">
    <location>
        <begin position="408"/>
        <end position="430"/>
    </location>
</feature>
<protein>
    <recommendedName>
        <fullName evidence="5">Major facilitator superfamily (MFS) profile domain-containing protein</fullName>
    </recommendedName>
</protein>
<comment type="subcellular location">
    <subcellularLocation>
        <location evidence="1">Membrane</location>
        <topology evidence="1">Multi-pass membrane protein</topology>
    </subcellularLocation>
</comment>
<dbReference type="SUPFAM" id="SSF103473">
    <property type="entry name" value="MFS general substrate transporter"/>
    <property type="match status" value="1"/>
</dbReference>
<feature type="transmembrane region" description="Helical" evidence="4">
    <location>
        <begin position="44"/>
        <end position="67"/>
    </location>
</feature>
<sequence length="438" mass="46095">MASTAVSVGESEKNCSDLTSSSNLDGPEFDSTLNNSQELPPDSLYGWIVVLGACLMLMMAIGTTNTFGVYLLEYQRSVFPSTPVSALSWIGSLQFASMCFFAIGAGVLVEQYDPRLIGTIGGVVSGGALMAASLCSSPTALIFTQGILYGAGGSCLMIPAVSLPSQWTQKHRAVATGIALAGGSMGGLWMSFAARSMVANLGWQWSLRITGLMTIGVCCPASLLLRKRIQVPKRAKIVDVRVMKNPLFVLLFFVSLFAAGGYFTPYYFMPPYAVVALGEAQNWSANISSILNAGSIAGRILVGLLADRIGPLNTLFISLLVSSLAILAIWLPFKSLSALIAAALLFGFASGSVVSLVPVVTANLFGIQRLASILGLLFFSYTLGSLVCSPVGGALLDKYGHGTNHTSLIIYDGAFFSAATLLLGVLRMAVDTNLMAKI</sequence>
<dbReference type="GO" id="GO:0016020">
    <property type="term" value="C:membrane"/>
    <property type="evidence" value="ECO:0007669"/>
    <property type="project" value="UniProtKB-SubCell"/>
</dbReference>
<dbReference type="InterPro" id="IPR050327">
    <property type="entry name" value="Proton-linked_MCT"/>
</dbReference>
<dbReference type="Proteomes" id="UP001140011">
    <property type="component" value="Unassembled WGS sequence"/>
</dbReference>
<comment type="caution">
    <text evidence="6">The sequence shown here is derived from an EMBL/GenBank/DDBJ whole genome shotgun (WGS) entry which is preliminary data.</text>
</comment>